<sequence>MMNTGRHIFPLPASQQEVYGYASSDTVPYHRMYGKAYCLPSVAIYSPEEIEVLNAASQIMDQIFRKALSFAQQYLPDHYFIEQLGIPPAVLPLARQPAPTNGITRQDWILGEAGPKLIEMNADTPTGIPESAFLERHVLHHFTDFKGPSEHLAQLLKEELCAFATHGIHAGFQGPVAFSCYDWHEEDRHNTLYLMSLLEGAGIPVLYAPLEELEIIPDHGLFHKGQRIEMWYRLYPLEYLVHDRDEDNGVPVGEALLRLVQQNKLCMLNAAPHLVLQSKGFLATVWSLYERNSQTAEYCGFTLFTDQELAAIEAYCLPCYFTPQPFLQSGTDYVAKSYWGREGKGTAIMSYEDRQQPLTYAGRNVKTALEEEETEESEASEVLAYYENQPKIYQQYWSMPAASVETESGSYTGYLLTGVFIISGTFGGLLSRIGDKITGDGAYYCPAAIHPT</sequence>
<reference evidence="7 8" key="1">
    <citation type="submission" date="2019-05" db="EMBL/GenBank/DDBJ databases">
        <authorList>
            <person name="Chen C."/>
        </authorList>
    </citation>
    <scope>NUCLEOTIDE SEQUENCE [LARGE SCALE GENOMIC DNA]</scope>
    <source>
        <strain evidence="7 8">HB172198</strain>
    </source>
</reference>
<keyword evidence="5" id="KW-0460">Magnesium</keyword>
<keyword evidence="4" id="KW-0067">ATP-binding</keyword>
<feature type="domain" description="Glutathionylspermidine synthase pre-ATP-grasp-like" evidence="6">
    <location>
        <begin position="28"/>
        <end position="449"/>
    </location>
</feature>
<accession>A0A4V1G466</accession>
<evidence type="ECO:0000259" key="6">
    <source>
        <dbReference type="Pfam" id="PF03738"/>
    </source>
</evidence>
<keyword evidence="2" id="KW-0479">Metal-binding</keyword>
<keyword evidence="3" id="KW-0547">Nucleotide-binding</keyword>
<evidence type="ECO:0000313" key="8">
    <source>
        <dbReference type="Proteomes" id="UP000300879"/>
    </source>
</evidence>
<evidence type="ECO:0000256" key="1">
    <source>
        <dbReference type="ARBA" id="ARBA00022598"/>
    </source>
</evidence>
<dbReference type="Proteomes" id="UP000300879">
    <property type="component" value="Chromosome"/>
</dbReference>
<dbReference type="Pfam" id="PF03738">
    <property type="entry name" value="GSP_synth"/>
    <property type="match status" value="1"/>
</dbReference>
<evidence type="ECO:0000313" key="7">
    <source>
        <dbReference type="EMBL" id="QCT03624.1"/>
    </source>
</evidence>
<dbReference type="SUPFAM" id="SSF56059">
    <property type="entry name" value="Glutathione synthetase ATP-binding domain-like"/>
    <property type="match status" value="1"/>
</dbReference>
<evidence type="ECO:0000256" key="4">
    <source>
        <dbReference type="ARBA" id="ARBA00022840"/>
    </source>
</evidence>
<evidence type="ECO:0000256" key="3">
    <source>
        <dbReference type="ARBA" id="ARBA00022741"/>
    </source>
</evidence>
<dbReference type="GO" id="GO:0046872">
    <property type="term" value="F:metal ion binding"/>
    <property type="evidence" value="ECO:0007669"/>
    <property type="project" value="UniProtKB-KW"/>
</dbReference>
<gene>
    <name evidence="7" type="ORF">E6C60_2913</name>
</gene>
<keyword evidence="8" id="KW-1185">Reference proteome</keyword>
<dbReference type="GO" id="GO:0005524">
    <property type="term" value="F:ATP binding"/>
    <property type="evidence" value="ECO:0007669"/>
    <property type="project" value="UniProtKB-KW"/>
</dbReference>
<name>A0A4V1G466_9BACL</name>
<dbReference type="GO" id="GO:0016874">
    <property type="term" value="F:ligase activity"/>
    <property type="evidence" value="ECO:0007669"/>
    <property type="project" value="UniProtKB-KW"/>
</dbReference>
<dbReference type="EMBL" id="CP040396">
    <property type="protein sequence ID" value="QCT03624.1"/>
    <property type="molecule type" value="Genomic_DNA"/>
</dbReference>
<dbReference type="InterPro" id="IPR016185">
    <property type="entry name" value="PreATP-grasp_dom_sf"/>
</dbReference>
<keyword evidence="1" id="KW-0436">Ligase</keyword>
<dbReference type="AlphaFoldDB" id="A0A4V1G466"/>
<dbReference type="KEGG" id="palo:E6C60_2913"/>
<dbReference type="Gene3D" id="3.30.1490.330">
    <property type="match status" value="1"/>
</dbReference>
<proteinExistence type="predicted"/>
<dbReference type="InterPro" id="IPR005494">
    <property type="entry name" value="GSPS_pre-ATP-grasp-like_dom"/>
</dbReference>
<protein>
    <submittedName>
        <fullName evidence="7">Glutathionylspermidine synthase</fullName>
    </submittedName>
</protein>
<evidence type="ECO:0000256" key="2">
    <source>
        <dbReference type="ARBA" id="ARBA00022723"/>
    </source>
</evidence>
<evidence type="ECO:0000256" key="5">
    <source>
        <dbReference type="ARBA" id="ARBA00022842"/>
    </source>
</evidence>
<organism evidence="7 8">
    <name type="scientific">Paenibacillus algicola</name>
    <dbReference type="NCBI Taxonomy" id="2565926"/>
    <lineage>
        <taxon>Bacteria</taxon>
        <taxon>Bacillati</taxon>
        <taxon>Bacillota</taxon>
        <taxon>Bacilli</taxon>
        <taxon>Bacillales</taxon>
        <taxon>Paenibacillaceae</taxon>
        <taxon>Paenibacillus</taxon>
    </lineage>
</organism>
<dbReference type="SUPFAM" id="SSF52440">
    <property type="entry name" value="PreATP-grasp domain"/>
    <property type="match status" value="1"/>
</dbReference>